<keyword evidence="2" id="KW-0472">Membrane</keyword>
<keyword evidence="2" id="KW-1133">Transmembrane helix</keyword>
<feature type="region of interest" description="Disordered" evidence="1">
    <location>
        <begin position="413"/>
        <end position="443"/>
    </location>
</feature>
<feature type="region of interest" description="Disordered" evidence="1">
    <location>
        <begin position="226"/>
        <end position="250"/>
    </location>
</feature>
<reference evidence="3" key="1">
    <citation type="submission" date="2021-06" db="EMBL/GenBank/DDBJ databases">
        <title>Genome Sequence of Mortierella hyaline Strain SCG-10, a Cold-Adapted, Nitrate-Reducing Fungus Isolated from Soil in Minnesota, USA.</title>
        <authorList>
            <person name="Aldossari N."/>
        </authorList>
    </citation>
    <scope>NUCLEOTIDE SEQUENCE</scope>
    <source>
        <strain evidence="3">SCG-10</strain>
    </source>
</reference>
<organism evidence="3 4">
    <name type="scientific">Linnemannia hyalina</name>
    <dbReference type="NCBI Taxonomy" id="64524"/>
    <lineage>
        <taxon>Eukaryota</taxon>
        <taxon>Fungi</taxon>
        <taxon>Fungi incertae sedis</taxon>
        <taxon>Mucoromycota</taxon>
        <taxon>Mortierellomycotina</taxon>
        <taxon>Mortierellomycetes</taxon>
        <taxon>Mortierellales</taxon>
        <taxon>Mortierellaceae</taxon>
        <taxon>Linnemannia</taxon>
    </lineage>
</organism>
<dbReference type="Proteomes" id="UP000707451">
    <property type="component" value="Unassembled WGS sequence"/>
</dbReference>
<feature type="transmembrane region" description="Helical" evidence="2">
    <location>
        <begin position="59"/>
        <end position="80"/>
    </location>
</feature>
<evidence type="ECO:0000256" key="1">
    <source>
        <dbReference type="SAM" id="MobiDB-lite"/>
    </source>
</evidence>
<protein>
    <submittedName>
        <fullName evidence="3">Uncharacterized protein</fullName>
    </submittedName>
</protein>
<evidence type="ECO:0000256" key="2">
    <source>
        <dbReference type="SAM" id="Phobius"/>
    </source>
</evidence>
<keyword evidence="4" id="KW-1185">Reference proteome</keyword>
<dbReference type="AlphaFoldDB" id="A0A9P7Y2S4"/>
<feature type="compositionally biased region" description="Polar residues" evidence="1">
    <location>
        <begin position="226"/>
        <end position="242"/>
    </location>
</feature>
<dbReference type="EMBL" id="JAHRHY010000003">
    <property type="protein sequence ID" value="KAG9070439.1"/>
    <property type="molecule type" value="Genomic_DNA"/>
</dbReference>
<keyword evidence="2" id="KW-0812">Transmembrane</keyword>
<feature type="transmembrane region" description="Helical" evidence="2">
    <location>
        <begin position="149"/>
        <end position="169"/>
    </location>
</feature>
<proteinExistence type="predicted"/>
<name>A0A9P7Y2S4_9FUNG</name>
<accession>A0A9P7Y2S4</accession>
<comment type="caution">
    <text evidence="3">The sequence shown here is derived from an EMBL/GenBank/DDBJ whole genome shotgun (WGS) entry which is preliminary data.</text>
</comment>
<sequence length="471" mass="53060">MATVGLRTMRIWMLILTFINLVIIISHYAEQKYWDNWRNFFVYNGTGTNNSIILKREKFLLWQDWVLIVSSSALFLAYIYAYKVITTRLHKYLRALLMVIPTVLMLFVGIQYVHLVLKLEFPRNHGPPSPFACNYLSGLERAYCGVVEATYFFAILTGLFGLLEIYVTIRNGPMQPKENHSYESNGGNGAGATVEFVGPCEQQTLSPQQFTSFAISDQPMLLSSSEQGKATLDTPEQQKPTTPAQPSPLLQQQLPPEQIYDTRAPLPNPSSHSVQAQAYETYTPGAQYQPPPRPPMPDQIYDNRTPIPNQHSVQAQAYETYTPGAQYQPPPRLPMPDQMYDNRIPLANPHSVQASAGPPISYLPARAQIEHEPAYYRMPLPNPTPEETAAGPPSVYPPARIQQEFDMRPPANATVVRTAPSPPTRIQQDEYDQRPPASTTVVQTAPYHPTLTKPQKQYGVVGNYERKVVVR</sequence>
<evidence type="ECO:0000313" key="3">
    <source>
        <dbReference type="EMBL" id="KAG9070439.1"/>
    </source>
</evidence>
<evidence type="ECO:0000313" key="4">
    <source>
        <dbReference type="Proteomes" id="UP000707451"/>
    </source>
</evidence>
<feature type="transmembrane region" description="Helical" evidence="2">
    <location>
        <begin position="92"/>
        <end position="113"/>
    </location>
</feature>
<gene>
    <name evidence="3" type="ORF">KI688_007975</name>
</gene>
<feature type="transmembrane region" description="Helical" evidence="2">
    <location>
        <begin position="12"/>
        <end position="29"/>
    </location>
</feature>
<dbReference type="OrthoDB" id="2430326at2759"/>